<accession>A0A834Y233</accession>
<evidence type="ECO:0000256" key="3">
    <source>
        <dbReference type="ARBA" id="ARBA00022692"/>
    </source>
</evidence>
<name>A0A834Y233_APHGI</name>
<evidence type="ECO:0000256" key="5">
    <source>
        <dbReference type="ARBA" id="ARBA00023136"/>
    </source>
</evidence>
<evidence type="ECO:0000313" key="9">
    <source>
        <dbReference type="EMBL" id="KAF7997226.1"/>
    </source>
</evidence>
<keyword evidence="6" id="KW-0675">Receptor</keyword>
<evidence type="ECO:0000313" key="10">
    <source>
        <dbReference type="Proteomes" id="UP000639338"/>
    </source>
</evidence>
<dbReference type="PANTHER" id="PTHR21143:SF134">
    <property type="entry name" value="GUSTATORY RECEPTOR"/>
    <property type="match status" value="1"/>
</dbReference>
<dbReference type="Pfam" id="PF08395">
    <property type="entry name" value="7tm_7"/>
    <property type="match status" value="1"/>
</dbReference>
<dbReference type="GO" id="GO:0050909">
    <property type="term" value="P:sensory perception of taste"/>
    <property type="evidence" value="ECO:0007669"/>
    <property type="project" value="InterPro"/>
</dbReference>
<reference evidence="9 10" key="1">
    <citation type="submission" date="2020-08" db="EMBL/GenBank/DDBJ databases">
        <title>Aphidius gifuensis genome sequencing and assembly.</title>
        <authorList>
            <person name="Du Z."/>
        </authorList>
    </citation>
    <scope>NUCLEOTIDE SEQUENCE [LARGE SCALE GENOMIC DNA]</scope>
    <source>
        <strain evidence="9">YNYX2018</strain>
        <tissue evidence="9">Adults</tissue>
    </source>
</reference>
<protein>
    <recommendedName>
        <fullName evidence="11">Gustatory receptor</fullName>
    </recommendedName>
</protein>
<organism evidence="9 10">
    <name type="scientific">Aphidius gifuensis</name>
    <name type="common">Parasitoid wasp</name>
    <dbReference type="NCBI Taxonomy" id="684658"/>
    <lineage>
        <taxon>Eukaryota</taxon>
        <taxon>Metazoa</taxon>
        <taxon>Ecdysozoa</taxon>
        <taxon>Arthropoda</taxon>
        <taxon>Hexapoda</taxon>
        <taxon>Insecta</taxon>
        <taxon>Pterygota</taxon>
        <taxon>Neoptera</taxon>
        <taxon>Endopterygota</taxon>
        <taxon>Hymenoptera</taxon>
        <taxon>Apocrita</taxon>
        <taxon>Ichneumonoidea</taxon>
        <taxon>Braconidae</taxon>
        <taxon>Aphidiinae</taxon>
        <taxon>Aphidius</taxon>
    </lineage>
</organism>
<dbReference type="GO" id="GO:0030424">
    <property type="term" value="C:axon"/>
    <property type="evidence" value="ECO:0007669"/>
    <property type="project" value="TreeGrafter"/>
</dbReference>
<dbReference type="GO" id="GO:0007165">
    <property type="term" value="P:signal transduction"/>
    <property type="evidence" value="ECO:0007669"/>
    <property type="project" value="UniProtKB-KW"/>
</dbReference>
<dbReference type="GO" id="GO:0008049">
    <property type="term" value="P:male courtship behavior"/>
    <property type="evidence" value="ECO:0007669"/>
    <property type="project" value="TreeGrafter"/>
</dbReference>
<dbReference type="Proteomes" id="UP000639338">
    <property type="component" value="Unassembled WGS sequence"/>
</dbReference>
<keyword evidence="5 8" id="KW-0472">Membrane</keyword>
<dbReference type="AlphaFoldDB" id="A0A834Y233"/>
<dbReference type="GO" id="GO:0030425">
    <property type="term" value="C:dendrite"/>
    <property type="evidence" value="ECO:0007669"/>
    <property type="project" value="TreeGrafter"/>
</dbReference>
<evidence type="ECO:0000256" key="1">
    <source>
        <dbReference type="ARBA" id="ARBA00004651"/>
    </source>
</evidence>
<keyword evidence="10" id="KW-1185">Reference proteome</keyword>
<keyword evidence="2" id="KW-1003">Cell membrane</keyword>
<comment type="caution">
    <text evidence="9">The sequence shown here is derived from an EMBL/GenBank/DDBJ whole genome shotgun (WGS) entry which is preliminary data.</text>
</comment>
<dbReference type="PANTHER" id="PTHR21143">
    <property type="entry name" value="INVERTEBRATE GUSTATORY RECEPTOR"/>
    <property type="match status" value="1"/>
</dbReference>
<evidence type="ECO:0000256" key="7">
    <source>
        <dbReference type="ARBA" id="ARBA00023224"/>
    </source>
</evidence>
<evidence type="ECO:0008006" key="11">
    <source>
        <dbReference type="Google" id="ProtNLM"/>
    </source>
</evidence>
<dbReference type="GO" id="GO:0007635">
    <property type="term" value="P:chemosensory behavior"/>
    <property type="evidence" value="ECO:0007669"/>
    <property type="project" value="TreeGrafter"/>
</dbReference>
<keyword evidence="4 8" id="KW-1133">Transmembrane helix</keyword>
<comment type="subcellular location">
    <subcellularLocation>
        <location evidence="1">Cell membrane</location>
        <topology evidence="1">Multi-pass membrane protein</topology>
    </subcellularLocation>
</comment>
<dbReference type="GO" id="GO:0043025">
    <property type="term" value="C:neuronal cell body"/>
    <property type="evidence" value="ECO:0007669"/>
    <property type="project" value="TreeGrafter"/>
</dbReference>
<keyword evidence="3 8" id="KW-0812">Transmembrane</keyword>
<dbReference type="EMBL" id="JACMRX010000001">
    <property type="protein sequence ID" value="KAF7997226.1"/>
    <property type="molecule type" value="Genomic_DNA"/>
</dbReference>
<evidence type="ECO:0000256" key="6">
    <source>
        <dbReference type="ARBA" id="ARBA00023170"/>
    </source>
</evidence>
<feature type="transmembrane region" description="Helical" evidence="8">
    <location>
        <begin position="150"/>
        <end position="169"/>
    </location>
</feature>
<dbReference type="InterPro" id="IPR013604">
    <property type="entry name" value="7TM_chemorcpt"/>
</dbReference>
<sequence>MFLNANNFENHENGKEKKSRDITAFEEAVSLYNKRFGQLRRFLKNLRINPDKPQHANVCEYTNFDSSNDSVNYLIDEKFNDNYQLINKIRFAHMELVKVAKITDSVYGLSMTITLMITSATCTGILYIIWVTVCIKNQGTMMEKLEQIEILLGWLFFSILKFVIISFACGRTSNSASNIGNIICQLHEPSASKKFCSELTNFVFQLMDTKLVFKPCGLIELNNSTLCYIVSSILSLLIVLIQIRDIPSSSEELLKFNNTKTIIAN</sequence>
<gene>
    <name evidence="9" type="ORF">HCN44_005503</name>
</gene>
<dbReference type="OrthoDB" id="6366728at2759"/>
<dbReference type="GO" id="GO:0005886">
    <property type="term" value="C:plasma membrane"/>
    <property type="evidence" value="ECO:0007669"/>
    <property type="project" value="UniProtKB-SubCell"/>
</dbReference>
<evidence type="ECO:0000256" key="2">
    <source>
        <dbReference type="ARBA" id="ARBA00022475"/>
    </source>
</evidence>
<feature type="transmembrane region" description="Helical" evidence="8">
    <location>
        <begin position="106"/>
        <end position="130"/>
    </location>
</feature>
<evidence type="ECO:0000256" key="4">
    <source>
        <dbReference type="ARBA" id="ARBA00022989"/>
    </source>
</evidence>
<evidence type="ECO:0000256" key="8">
    <source>
        <dbReference type="SAM" id="Phobius"/>
    </source>
</evidence>
<keyword evidence="7" id="KW-0807">Transducer</keyword>
<proteinExistence type="predicted"/>